<gene>
    <name evidence="1" type="ORF">C6P37_08605</name>
</gene>
<protein>
    <submittedName>
        <fullName evidence="1">Aspartyl-phosphate phosphatase Spo0E family protein</fullName>
    </submittedName>
</protein>
<dbReference type="Proteomes" id="UP000257014">
    <property type="component" value="Unassembled WGS sequence"/>
</dbReference>
<dbReference type="GO" id="GO:0043937">
    <property type="term" value="P:regulation of sporulation"/>
    <property type="evidence" value="ECO:0007669"/>
    <property type="project" value="InterPro"/>
</dbReference>
<evidence type="ECO:0000313" key="1">
    <source>
        <dbReference type="EMBL" id="REJ28287.1"/>
    </source>
</evidence>
<accession>A0A3E0K4A3</accession>
<evidence type="ECO:0000313" key="2">
    <source>
        <dbReference type="Proteomes" id="UP000257014"/>
    </source>
</evidence>
<proteinExistence type="predicted"/>
<dbReference type="Gene3D" id="4.10.280.10">
    <property type="entry name" value="Helix-loop-helix DNA-binding domain"/>
    <property type="match status" value="1"/>
</dbReference>
<reference evidence="1 2" key="1">
    <citation type="submission" date="2018-03" db="EMBL/GenBank/DDBJ databases">
        <authorList>
            <person name="Keele B.F."/>
        </authorList>
    </citation>
    <scope>NUCLEOTIDE SEQUENCE [LARGE SCALE GENOMIC DNA]</scope>
    <source>
        <strain evidence="1">ZCTH4_d</strain>
    </source>
</reference>
<comment type="caution">
    <text evidence="1">The sequence shown here is derived from an EMBL/GenBank/DDBJ whole genome shotgun (WGS) entry which is preliminary data.</text>
</comment>
<dbReference type="PANTHER" id="PTHR41263">
    <property type="entry name" value="ASPARTYL-PHOSPHATE PHOSPHATASE YISI"/>
    <property type="match status" value="1"/>
</dbReference>
<organism evidence="1 2">
    <name type="scientific">Caldibacillus debilis</name>
    <dbReference type="NCBI Taxonomy" id="301148"/>
    <lineage>
        <taxon>Bacteria</taxon>
        <taxon>Bacillati</taxon>
        <taxon>Bacillota</taxon>
        <taxon>Bacilli</taxon>
        <taxon>Bacillales</taxon>
        <taxon>Bacillaceae</taxon>
        <taxon>Caldibacillus</taxon>
    </lineage>
</organism>
<dbReference type="InterPro" id="IPR053028">
    <property type="entry name" value="Spo0E-like_phosphatase"/>
</dbReference>
<sequence length="73" mass="8722">MFFERRTFMKNLDHSQLQKLKNEIQDRKAELIGIGLKYGLSHQETIQFSQRLDDLINVYVRESAHKKRVGPNY</sequence>
<dbReference type="InterPro" id="IPR037208">
    <property type="entry name" value="Spo0E-like_sf"/>
</dbReference>
<dbReference type="InterPro" id="IPR036638">
    <property type="entry name" value="HLH_DNA-bd_sf"/>
</dbReference>
<dbReference type="InterPro" id="IPR018540">
    <property type="entry name" value="Spo0E-like"/>
</dbReference>
<dbReference type="AlphaFoldDB" id="A0A3E0K4A3"/>
<dbReference type="PANTHER" id="PTHR41263:SF1">
    <property type="entry name" value="ASPARTYL-PHOSPHATE PHOSPHATASE YISI"/>
    <property type="match status" value="1"/>
</dbReference>
<dbReference type="EMBL" id="QEWE01000017">
    <property type="protein sequence ID" value="REJ28287.1"/>
    <property type="molecule type" value="Genomic_DNA"/>
</dbReference>
<dbReference type="Pfam" id="PF09388">
    <property type="entry name" value="SpoOE-like"/>
    <property type="match status" value="1"/>
</dbReference>
<dbReference type="GO" id="GO:0046983">
    <property type="term" value="F:protein dimerization activity"/>
    <property type="evidence" value="ECO:0007669"/>
    <property type="project" value="InterPro"/>
</dbReference>
<dbReference type="SUPFAM" id="SSF140500">
    <property type="entry name" value="BAS1536-like"/>
    <property type="match status" value="1"/>
</dbReference>
<name>A0A3E0K4A3_9BACI</name>